<dbReference type="EMBL" id="SZYD01000013">
    <property type="protein sequence ID" value="KAD4385708.1"/>
    <property type="molecule type" value="Genomic_DNA"/>
</dbReference>
<evidence type="ECO:0000313" key="2">
    <source>
        <dbReference type="EMBL" id="KAD4385708.1"/>
    </source>
</evidence>
<comment type="caution">
    <text evidence="2">The sequence shown here is derived from an EMBL/GenBank/DDBJ whole genome shotgun (WGS) entry which is preliminary data.</text>
</comment>
<reference evidence="2 3" key="1">
    <citation type="submission" date="2019-05" db="EMBL/GenBank/DDBJ databases">
        <title>Mikania micrantha, genome provides insights into the molecular mechanism of rapid growth.</title>
        <authorList>
            <person name="Liu B."/>
        </authorList>
    </citation>
    <scope>NUCLEOTIDE SEQUENCE [LARGE SCALE GENOMIC DNA]</scope>
    <source>
        <strain evidence="2">NLD-2019</strain>
        <tissue evidence="2">Leaf</tissue>
    </source>
</reference>
<feature type="region of interest" description="Disordered" evidence="1">
    <location>
        <begin position="80"/>
        <end position="104"/>
    </location>
</feature>
<dbReference type="AlphaFoldDB" id="A0A5N6N8S2"/>
<evidence type="ECO:0000313" key="3">
    <source>
        <dbReference type="Proteomes" id="UP000326396"/>
    </source>
</evidence>
<name>A0A5N6N8S2_9ASTR</name>
<accession>A0A5N6N8S2</accession>
<dbReference type="Proteomes" id="UP000326396">
    <property type="component" value="Linkage Group LG3"/>
</dbReference>
<organism evidence="2 3">
    <name type="scientific">Mikania micrantha</name>
    <name type="common">bitter vine</name>
    <dbReference type="NCBI Taxonomy" id="192012"/>
    <lineage>
        <taxon>Eukaryota</taxon>
        <taxon>Viridiplantae</taxon>
        <taxon>Streptophyta</taxon>
        <taxon>Embryophyta</taxon>
        <taxon>Tracheophyta</taxon>
        <taxon>Spermatophyta</taxon>
        <taxon>Magnoliopsida</taxon>
        <taxon>eudicotyledons</taxon>
        <taxon>Gunneridae</taxon>
        <taxon>Pentapetalae</taxon>
        <taxon>asterids</taxon>
        <taxon>campanulids</taxon>
        <taxon>Asterales</taxon>
        <taxon>Asteraceae</taxon>
        <taxon>Asteroideae</taxon>
        <taxon>Heliantheae alliance</taxon>
        <taxon>Eupatorieae</taxon>
        <taxon>Mikania</taxon>
    </lineage>
</organism>
<proteinExistence type="predicted"/>
<evidence type="ECO:0000256" key="1">
    <source>
        <dbReference type="SAM" id="MobiDB-lite"/>
    </source>
</evidence>
<dbReference type="OrthoDB" id="540503at2759"/>
<keyword evidence="3" id="KW-1185">Reference proteome</keyword>
<gene>
    <name evidence="2" type="ORF">E3N88_25877</name>
</gene>
<sequence>MYLFEDTYLQMHVLLRVSRWPPTFEYKDRELSRHKRRSRRSGGLLTFEPSIPKSLLLGGEHNLQTHFTLVNYQEKRTKLLSGNPKGKKMKISRSDLEIPYANRK</sequence>
<protein>
    <submittedName>
        <fullName evidence="2">Uncharacterized protein</fullName>
    </submittedName>
</protein>